<name>A0AAW3ZU84_9BACT</name>
<sequence>MQCRTFKSREFIHSASTKTRTIKTKQYETYCSFYKENGEPKSLLVSYEYSYIVGNDVFDDFRRDMNAIFSSIKIKMDREKMKKEGLLFEKPHEVQFW</sequence>
<keyword evidence="3" id="KW-1185">Reference proteome</keyword>
<gene>
    <name evidence="1" type="ORF">CCAL12919_01440</name>
    <name evidence="2" type="ORF">CCAL9337_00715</name>
</gene>
<dbReference type="RefSeq" id="WP_170015141.1">
    <property type="nucleotide sequence ID" value="NZ_CP012545.1"/>
</dbReference>
<organism evidence="2 3">
    <name type="scientific">Campylobacter californiensis</name>
    <dbReference type="NCBI Taxonomy" id="1032243"/>
    <lineage>
        <taxon>Bacteria</taxon>
        <taxon>Pseudomonadati</taxon>
        <taxon>Campylobacterota</taxon>
        <taxon>Epsilonproteobacteria</taxon>
        <taxon>Campylobacterales</taxon>
        <taxon>Campylobacteraceae</taxon>
        <taxon>Campylobacter</taxon>
    </lineage>
</organism>
<dbReference type="Proteomes" id="UP001318760">
    <property type="component" value="Unassembled WGS sequence"/>
</dbReference>
<accession>A0AAW3ZU84</accession>
<dbReference type="AlphaFoldDB" id="A0AAW3ZU84"/>
<evidence type="ECO:0000313" key="2">
    <source>
        <dbReference type="EMBL" id="MBE3607258.1"/>
    </source>
</evidence>
<protein>
    <submittedName>
        <fullName evidence="2">Uncharacterized protein</fullName>
    </submittedName>
</protein>
<reference evidence="1 4" key="2">
    <citation type="submission" date="2020-10" db="EMBL/GenBank/DDBJ databases">
        <title>Campylobacter californiensis sp. nov. isolated from cattle and feral swine in California.</title>
        <authorList>
            <person name="Miller W.G."/>
        </authorList>
    </citation>
    <scope>NUCLEOTIDE SEQUENCE [LARGE SCALE GENOMIC DNA]</scope>
    <source>
        <strain evidence="1 4">RM12919</strain>
    </source>
</reference>
<dbReference type="EMBL" id="JADBHS010000002">
    <property type="protein sequence ID" value="MBE2985800.1"/>
    <property type="molecule type" value="Genomic_DNA"/>
</dbReference>
<comment type="caution">
    <text evidence="2">The sequence shown here is derived from an EMBL/GenBank/DDBJ whole genome shotgun (WGS) entry which is preliminary data.</text>
</comment>
<evidence type="ECO:0000313" key="3">
    <source>
        <dbReference type="Proteomes" id="UP000650616"/>
    </source>
</evidence>
<evidence type="ECO:0000313" key="1">
    <source>
        <dbReference type="EMBL" id="MBE2985800.1"/>
    </source>
</evidence>
<evidence type="ECO:0000313" key="4">
    <source>
        <dbReference type="Proteomes" id="UP001318760"/>
    </source>
</evidence>
<dbReference type="Proteomes" id="UP000650616">
    <property type="component" value="Unassembled WGS sequence"/>
</dbReference>
<dbReference type="EMBL" id="LIWG01000001">
    <property type="protein sequence ID" value="MBE3607258.1"/>
    <property type="molecule type" value="Genomic_DNA"/>
</dbReference>
<reference evidence="2 3" key="1">
    <citation type="submission" date="2015-08" db="EMBL/GenBank/DDBJ databases">
        <title>Comparative genomics of the Campylobacter concisus group.</title>
        <authorList>
            <person name="Yee E."/>
            <person name="Chapman M.H."/>
            <person name="Huynh S."/>
            <person name="Bono J.L."/>
            <person name="On S.L."/>
            <person name="St Leger J."/>
            <person name="Foster G."/>
            <person name="Parker C.T."/>
            <person name="Miller W.G."/>
        </authorList>
    </citation>
    <scope>NUCLEOTIDE SEQUENCE [LARGE SCALE GENOMIC DNA]</scope>
    <source>
        <strain evidence="2 3">RM9337</strain>
    </source>
</reference>
<proteinExistence type="predicted"/>